<reference evidence="1 2" key="1">
    <citation type="journal article" date="2016" name="Int. J. Syst. Evol. Microbiol.">
        <title>Acidipila dinghuensis sp. nov., an acidobacterium isolated from forest soil.</title>
        <authorList>
            <person name="Jiang Y.W."/>
            <person name="Wang J."/>
            <person name="Chen M.H."/>
            <person name="Lv Y.Y."/>
            <person name="Qiu L.H."/>
        </authorList>
    </citation>
    <scope>NUCLEOTIDE SEQUENCE [LARGE SCALE GENOMIC DNA]</scope>
    <source>
        <strain evidence="1 2">DHOF10</strain>
    </source>
</reference>
<accession>A0A4Q1S9P7</accession>
<gene>
    <name evidence="1" type="ORF">ESZ00_18735</name>
</gene>
<keyword evidence="2" id="KW-1185">Reference proteome</keyword>
<dbReference type="RefSeq" id="WP_129209929.1">
    <property type="nucleotide sequence ID" value="NZ_BMGU01000002.1"/>
</dbReference>
<organism evidence="1 2">
    <name type="scientific">Silvibacterium dinghuense</name>
    <dbReference type="NCBI Taxonomy" id="1560006"/>
    <lineage>
        <taxon>Bacteria</taxon>
        <taxon>Pseudomonadati</taxon>
        <taxon>Acidobacteriota</taxon>
        <taxon>Terriglobia</taxon>
        <taxon>Terriglobales</taxon>
        <taxon>Acidobacteriaceae</taxon>
        <taxon>Silvibacterium</taxon>
    </lineage>
</organism>
<dbReference type="OrthoDB" id="122573at2"/>
<proteinExistence type="predicted"/>
<evidence type="ECO:0000313" key="1">
    <source>
        <dbReference type="EMBL" id="RXS93386.1"/>
    </source>
</evidence>
<name>A0A4Q1S9P7_9BACT</name>
<dbReference type="AlphaFoldDB" id="A0A4Q1S9P7"/>
<sequence length="69" mass="8009">MSSAAKTIVDSFREVVQDLLVPELKAMRTEMRLRDENTQQSIKHLSEKLDFAIDIRERLAALEARLPRQ</sequence>
<protein>
    <recommendedName>
        <fullName evidence="3">Membrane fusogenic activity</fullName>
    </recommendedName>
</protein>
<comment type="caution">
    <text evidence="1">The sequence shown here is derived from an EMBL/GenBank/DDBJ whole genome shotgun (WGS) entry which is preliminary data.</text>
</comment>
<dbReference type="EMBL" id="SDMK01000005">
    <property type="protein sequence ID" value="RXS93386.1"/>
    <property type="molecule type" value="Genomic_DNA"/>
</dbReference>
<dbReference type="Proteomes" id="UP000290253">
    <property type="component" value="Unassembled WGS sequence"/>
</dbReference>
<evidence type="ECO:0008006" key="3">
    <source>
        <dbReference type="Google" id="ProtNLM"/>
    </source>
</evidence>
<evidence type="ECO:0000313" key="2">
    <source>
        <dbReference type="Proteomes" id="UP000290253"/>
    </source>
</evidence>